<comment type="caution">
    <text evidence="9">The sequence shown here is derived from an EMBL/GenBank/DDBJ whole genome shotgun (WGS) entry which is preliminary data.</text>
</comment>
<dbReference type="InterPro" id="IPR020622">
    <property type="entry name" value="Ala_racemase_pyridoxalP-BS"/>
</dbReference>
<dbReference type="SUPFAM" id="SSF50621">
    <property type="entry name" value="Alanine racemase C-terminal domain-like"/>
    <property type="match status" value="1"/>
</dbReference>
<comment type="function">
    <text evidence="5">Catalyzes the interconversion of L-alanine and D-alanine. May also act on other amino acids.</text>
</comment>
<evidence type="ECO:0000256" key="1">
    <source>
        <dbReference type="ARBA" id="ARBA00000316"/>
    </source>
</evidence>
<evidence type="ECO:0000256" key="2">
    <source>
        <dbReference type="ARBA" id="ARBA00001933"/>
    </source>
</evidence>
<dbReference type="Pfam" id="PF00842">
    <property type="entry name" value="Ala_racemase_C"/>
    <property type="match status" value="1"/>
</dbReference>
<dbReference type="Gene3D" id="3.20.20.10">
    <property type="entry name" value="Alanine racemase"/>
    <property type="match status" value="1"/>
</dbReference>
<evidence type="ECO:0000313" key="9">
    <source>
        <dbReference type="EMBL" id="HEV08937.1"/>
    </source>
</evidence>
<reference evidence="9" key="1">
    <citation type="journal article" date="2020" name="mSystems">
        <title>Genome- and Community-Level Interaction Insights into Carbon Utilization and Element Cycling Functions of Hydrothermarchaeota in Hydrothermal Sediment.</title>
        <authorList>
            <person name="Zhou Z."/>
            <person name="Liu Y."/>
            <person name="Xu W."/>
            <person name="Pan J."/>
            <person name="Luo Z.H."/>
            <person name="Li M."/>
        </authorList>
    </citation>
    <scope>NUCLEOTIDE SEQUENCE [LARGE SCALE GENOMIC DNA]</scope>
    <source>
        <strain evidence="9">SpSt-1257</strain>
    </source>
</reference>
<dbReference type="InterPro" id="IPR011079">
    <property type="entry name" value="Ala_racemase_C"/>
</dbReference>
<comment type="pathway">
    <text evidence="5">Amino-acid biosynthesis; D-alanine biosynthesis; D-alanine from L-alanine: step 1/1.</text>
</comment>
<feature type="domain" description="Alanine racemase C-terminal" evidence="8">
    <location>
        <begin position="227"/>
        <end position="355"/>
    </location>
</feature>
<dbReference type="PRINTS" id="PR00992">
    <property type="entry name" value="ALARACEMASE"/>
</dbReference>
<protein>
    <recommendedName>
        <fullName evidence="5">Alanine racemase</fullName>
        <ecNumber evidence="5">5.1.1.1</ecNumber>
    </recommendedName>
</protein>
<evidence type="ECO:0000256" key="4">
    <source>
        <dbReference type="ARBA" id="ARBA00023235"/>
    </source>
</evidence>
<dbReference type="InterPro" id="IPR009006">
    <property type="entry name" value="Ala_racemase/Decarboxylase_C"/>
</dbReference>
<dbReference type="SMART" id="SM01005">
    <property type="entry name" value="Ala_racemase_C"/>
    <property type="match status" value="1"/>
</dbReference>
<dbReference type="SUPFAM" id="SSF51419">
    <property type="entry name" value="PLP-binding barrel"/>
    <property type="match status" value="1"/>
</dbReference>
<dbReference type="GO" id="GO:0030170">
    <property type="term" value="F:pyridoxal phosphate binding"/>
    <property type="evidence" value="ECO:0007669"/>
    <property type="project" value="UniProtKB-UniRule"/>
</dbReference>
<keyword evidence="3 5" id="KW-0663">Pyridoxal phosphate</keyword>
<sequence>MEHVRSLAYVNVSNLLNNVRNVYNYVNKKIFAVVKADAYGHDAEIVSKALEPLDYVEIFCVATAYEGYLLRKSGIKKPILVLGGVLKEEVDIFNDFNLVPVVSDFYHLEVVKKLKRNTVHIKFDTGMRRLGFYLSEVDKLKNHLNDLTVEGVLSHFPSADSDRDYTLNQILEFKKVLYTLNIKPKYIHIQNSAGIVYECPFCNAVRVGLAIYGEKPTVDYPVELKPVMNIVSKVVSLKEVKKGDKISYNGTFKAEKDMKVAVVAFGYADGLPRALSNKGYVIINEQKCRILGNVTMDMVVVDVSHLNEVNVGDSVVIVGKSGNEEITFSEIANISGTIPYEIMCGISKRVLRKEVR</sequence>
<dbReference type="EMBL" id="DSFC01000049">
    <property type="protein sequence ID" value="HEV08937.1"/>
    <property type="molecule type" value="Genomic_DNA"/>
</dbReference>
<evidence type="ECO:0000256" key="5">
    <source>
        <dbReference type="HAMAP-Rule" id="MF_01201"/>
    </source>
</evidence>
<keyword evidence="4 5" id="KW-0413">Isomerase</keyword>
<evidence type="ECO:0000256" key="3">
    <source>
        <dbReference type="ARBA" id="ARBA00022898"/>
    </source>
</evidence>
<dbReference type="GO" id="GO:0005829">
    <property type="term" value="C:cytosol"/>
    <property type="evidence" value="ECO:0007669"/>
    <property type="project" value="TreeGrafter"/>
</dbReference>
<proteinExistence type="inferred from homology"/>
<organism evidence="9">
    <name type="scientific">Sulfurihydrogenibium azorense</name>
    <dbReference type="NCBI Taxonomy" id="309806"/>
    <lineage>
        <taxon>Bacteria</taxon>
        <taxon>Pseudomonadati</taxon>
        <taxon>Aquificota</taxon>
        <taxon>Aquificia</taxon>
        <taxon>Aquificales</taxon>
        <taxon>Hydrogenothermaceae</taxon>
        <taxon>Sulfurihydrogenibium</taxon>
    </lineage>
</organism>
<dbReference type="EC" id="5.1.1.1" evidence="5"/>
<feature type="active site" description="Proton acceptor; specific for D-alanine" evidence="5">
    <location>
        <position position="35"/>
    </location>
</feature>
<comment type="cofactor">
    <cofactor evidence="2 5 6">
        <name>pyridoxal 5'-phosphate</name>
        <dbReference type="ChEBI" id="CHEBI:597326"/>
    </cofactor>
</comment>
<dbReference type="InterPro" id="IPR001608">
    <property type="entry name" value="Ala_racemase_N"/>
</dbReference>
<name>A0A831YAP3_9AQUI</name>
<accession>A0A831YAP3</accession>
<dbReference type="GO" id="GO:0008784">
    <property type="term" value="F:alanine racemase activity"/>
    <property type="evidence" value="ECO:0007669"/>
    <property type="project" value="UniProtKB-UniRule"/>
</dbReference>
<feature type="binding site" evidence="5 7">
    <location>
        <position position="129"/>
    </location>
    <ligand>
        <name>substrate</name>
    </ligand>
</feature>
<dbReference type="NCBIfam" id="TIGR00492">
    <property type="entry name" value="alr"/>
    <property type="match status" value="1"/>
</dbReference>
<dbReference type="Proteomes" id="UP000885621">
    <property type="component" value="Unassembled WGS sequence"/>
</dbReference>
<feature type="binding site" evidence="5 7">
    <location>
        <position position="296"/>
    </location>
    <ligand>
        <name>substrate</name>
    </ligand>
</feature>
<dbReference type="InterPro" id="IPR000821">
    <property type="entry name" value="Ala_racemase"/>
</dbReference>
<dbReference type="HAMAP" id="MF_01201">
    <property type="entry name" value="Ala_racemase"/>
    <property type="match status" value="1"/>
</dbReference>
<evidence type="ECO:0000259" key="8">
    <source>
        <dbReference type="SMART" id="SM01005"/>
    </source>
</evidence>
<feature type="modified residue" description="N6-(pyridoxal phosphate)lysine" evidence="5 6">
    <location>
        <position position="35"/>
    </location>
</feature>
<dbReference type="UniPathway" id="UPA00042">
    <property type="reaction ID" value="UER00497"/>
</dbReference>
<comment type="catalytic activity">
    <reaction evidence="1 5">
        <text>L-alanine = D-alanine</text>
        <dbReference type="Rhea" id="RHEA:20249"/>
        <dbReference type="ChEBI" id="CHEBI:57416"/>
        <dbReference type="ChEBI" id="CHEBI:57972"/>
        <dbReference type="EC" id="5.1.1.1"/>
    </reaction>
</comment>
<dbReference type="Pfam" id="PF01168">
    <property type="entry name" value="Ala_racemase_N"/>
    <property type="match status" value="1"/>
</dbReference>
<dbReference type="PROSITE" id="PS00395">
    <property type="entry name" value="ALANINE_RACEMASE"/>
    <property type="match status" value="1"/>
</dbReference>
<evidence type="ECO:0000256" key="6">
    <source>
        <dbReference type="PIRSR" id="PIRSR600821-50"/>
    </source>
</evidence>
<evidence type="ECO:0000256" key="7">
    <source>
        <dbReference type="PIRSR" id="PIRSR600821-52"/>
    </source>
</evidence>
<dbReference type="AlphaFoldDB" id="A0A831YAP3"/>
<dbReference type="Gene3D" id="2.40.37.10">
    <property type="entry name" value="Lyase, Ornithine Decarboxylase, Chain A, domain 1"/>
    <property type="match status" value="1"/>
</dbReference>
<dbReference type="PANTHER" id="PTHR30511:SF0">
    <property type="entry name" value="ALANINE RACEMASE, CATABOLIC-RELATED"/>
    <property type="match status" value="1"/>
</dbReference>
<dbReference type="GO" id="GO:0030632">
    <property type="term" value="P:D-alanine biosynthetic process"/>
    <property type="evidence" value="ECO:0007669"/>
    <property type="project" value="UniProtKB-UniRule"/>
</dbReference>
<gene>
    <name evidence="9" type="primary">alr</name>
    <name evidence="9" type="ORF">ENO34_00885</name>
</gene>
<comment type="similarity">
    <text evidence="5">Belongs to the alanine racemase family.</text>
</comment>
<dbReference type="InterPro" id="IPR029066">
    <property type="entry name" value="PLP-binding_barrel"/>
</dbReference>
<dbReference type="FunFam" id="3.20.20.10:FF:000002">
    <property type="entry name" value="Alanine racemase"/>
    <property type="match status" value="1"/>
</dbReference>
<dbReference type="CDD" id="cd00430">
    <property type="entry name" value="PLPDE_III_AR"/>
    <property type="match status" value="1"/>
</dbReference>
<feature type="active site" description="Proton acceptor; specific for L-alanine" evidence="5">
    <location>
        <position position="248"/>
    </location>
</feature>
<dbReference type="PANTHER" id="PTHR30511">
    <property type="entry name" value="ALANINE RACEMASE"/>
    <property type="match status" value="1"/>
</dbReference>